<evidence type="ECO:0000313" key="8">
    <source>
        <dbReference type="Proteomes" id="UP000288805"/>
    </source>
</evidence>
<keyword evidence="2" id="KW-0805">Transcription regulation</keyword>
<dbReference type="PANTHER" id="PTHR31945:SF63">
    <property type="entry name" value="TRANSCRIPTION FACTOR BHLH90"/>
    <property type="match status" value="1"/>
</dbReference>
<comment type="caution">
    <text evidence="7">The sequence shown here is derived from an EMBL/GenBank/DDBJ whole genome shotgun (WGS) entry which is preliminary data.</text>
</comment>
<organism evidence="7 8">
    <name type="scientific">Vitis vinifera</name>
    <name type="common">Grape</name>
    <dbReference type="NCBI Taxonomy" id="29760"/>
    <lineage>
        <taxon>Eukaryota</taxon>
        <taxon>Viridiplantae</taxon>
        <taxon>Streptophyta</taxon>
        <taxon>Embryophyta</taxon>
        <taxon>Tracheophyta</taxon>
        <taxon>Spermatophyta</taxon>
        <taxon>Magnoliopsida</taxon>
        <taxon>eudicotyledons</taxon>
        <taxon>Gunneridae</taxon>
        <taxon>Pentapetalae</taxon>
        <taxon>rosids</taxon>
        <taxon>Vitales</taxon>
        <taxon>Vitaceae</taxon>
        <taxon>Viteae</taxon>
        <taxon>Vitis</taxon>
    </lineage>
</organism>
<evidence type="ECO:0000313" key="7">
    <source>
        <dbReference type="EMBL" id="RVX10412.1"/>
    </source>
</evidence>
<feature type="domain" description="BHLH" evidence="6">
    <location>
        <begin position="274"/>
        <end position="323"/>
    </location>
</feature>
<dbReference type="InterPro" id="IPR011598">
    <property type="entry name" value="bHLH_dom"/>
</dbReference>
<dbReference type="SMART" id="SM00353">
    <property type="entry name" value="HLH"/>
    <property type="match status" value="1"/>
</dbReference>
<dbReference type="Pfam" id="PF22754">
    <property type="entry name" value="bHLH-TF_ACT-like_plant"/>
    <property type="match status" value="1"/>
</dbReference>
<name>A0A438JNA7_VITVI</name>
<dbReference type="InterPro" id="IPR051358">
    <property type="entry name" value="TF_AMS/ICE1/BHLH6-like"/>
</dbReference>
<feature type="region of interest" description="Disordered" evidence="5">
    <location>
        <begin position="343"/>
        <end position="371"/>
    </location>
</feature>
<dbReference type="Proteomes" id="UP000288805">
    <property type="component" value="Unassembled WGS sequence"/>
</dbReference>
<feature type="compositionally biased region" description="Basic and acidic residues" evidence="5">
    <location>
        <begin position="360"/>
        <end position="371"/>
    </location>
</feature>
<evidence type="ECO:0000256" key="1">
    <source>
        <dbReference type="ARBA" id="ARBA00004123"/>
    </source>
</evidence>
<dbReference type="SUPFAM" id="SSF47459">
    <property type="entry name" value="HLH, helix-loop-helix DNA-binding domain"/>
    <property type="match status" value="1"/>
</dbReference>
<keyword evidence="3" id="KW-0804">Transcription</keyword>
<sequence length="482" mass="54249">MGLLRCLEVRDDPSRFVEWMDCCCGGGYGLANVKVEREGQHLPPLCRDRYSQHPVRTRACEALAQFPSFMPLYSGGINPTQVAFPCTALDSNLSHEFVGTQVLIPVVGGLIELFIAKHVPKDQNIIDFVKAQCHISLEQEVRSCNSVSPNENSLDPLLGKYADNLPPPLLHLSFHSPATILPPATQPSMLCGFEGSSNVSDRLNEHPSLDSSSCLAPRHKSLKRPIEKSSFSTDHHYNETLLKQQLGLGLGLVSATPMVEKENEKARQKPESEQYHSKNLITERNRRNRIKDGLFTLRALVPKISKMDRASILGDAIQYIVELQQEVKKLQDEVNMEQEDCNMKDAELKRSSRYSPTTTEHNRGSSSIREKKQIESQRVQVEVKLIGTREFLLKLLCEQKRGGFARLMEAINILGLQVVDANITTFNGNVLNIFRVEAREIRKYIEIHWDEKKKRASCDSENEAFTLSIESSPVHASSLHLV</sequence>
<dbReference type="GO" id="GO:0046983">
    <property type="term" value="F:protein dimerization activity"/>
    <property type="evidence" value="ECO:0007669"/>
    <property type="project" value="InterPro"/>
</dbReference>
<dbReference type="Gene3D" id="4.10.280.10">
    <property type="entry name" value="Helix-loop-helix DNA-binding domain"/>
    <property type="match status" value="1"/>
</dbReference>
<evidence type="ECO:0000256" key="5">
    <source>
        <dbReference type="SAM" id="MobiDB-lite"/>
    </source>
</evidence>
<proteinExistence type="predicted"/>
<dbReference type="GO" id="GO:0005634">
    <property type="term" value="C:nucleus"/>
    <property type="evidence" value="ECO:0007669"/>
    <property type="project" value="UniProtKB-SubCell"/>
</dbReference>
<protein>
    <submittedName>
        <fullName evidence="7">Transcription factor ABORTED MICROSPORES</fullName>
    </submittedName>
</protein>
<dbReference type="PROSITE" id="PS50888">
    <property type="entry name" value="BHLH"/>
    <property type="match status" value="1"/>
</dbReference>
<dbReference type="PANTHER" id="PTHR31945">
    <property type="entry name" value="TRANSCRIPTION FACTOR SCREAM2-RELATED"/>
    <property type="match status" value="1"/>
</dbReference>
<evidence type="ECO:0000256" key="3">
    <source>
        <dbReference type="ARBA" id="ARBA00023163"/>
    </source>
</evidence>
<dbReference type="AlphaFoldDB" id="A0A438JNA7"/>
<dbReference type="Pfam" id="PF00010">
    <property type="entry name" value="HLH"/>
    <property type="match status" value="1"/>
</dbReference>
<dbReference type="EMBL" id="QGNW01000034">
    <property type="protein sequence ID" value="RVX10412.1"/>
    <property type="molecule type" value="Genomic_DNA"/>
</dbReference>
<evidence type="ECO:0000259" key="6">
    <source>
        <dbReference type="PROSITE" id="PS50888"/>
    </source>
</evidence>
<reference evidence="7 8" key="1">
    <citation type="journal article" date="2018" name="PLoS Genet.">
        <title>Population sequencing reveals clonal diversity and ancestral inbreeding in the grapevine cultivar Chardonnay.</title>
        <authorList>
            <person name="Roach M.J."/>
            <person name="Johnson D.L."/>
            <person name="Bohlmann J."/>
            <person name="van Vuuren H.J."/>
            <person name="Jones S.J."/>
            <person name="Pretorius I.S."/>
            <person name="Schmidt S.A."/>
            <person name="Borneman A.R."/>
        </authorList>
    </citation>
    <scope>NUCLEOTIDE SEQUENCE [LARGE SCALE GENOMIC DNA]</scope>
    <source>
        <strain evidence="8">cv. Chardonnay</strain>
        <tissue evidence="7">Leaf</tissue>
    </source>
</reference>
<accession>A0A438JNA7</accession>
<dbReference type="InterPro" id="IPR036638">
    <property type="entry name" value="HLH_DNA-bd_sf"/>
</dbReference>
<dbReference type="InterPro" id="IPR054502">
    <property type="entry name" value="bHLH-TF_ACT-like_plant"/>
</dbReference>
<keyword evidence="4" id="KW-0539">Nucleus</keyword>
<evidence type="ECO:0000256" key="2">
    <source>
        <dbReference type="ARBA" id="ARBA00023015"/>
    </source>
</evidence>
<gene>
    <name evidence="7" type="primary">AMS_0</name>
    <name evidence="7" type="ORF">CK203_016844</name>
</gene>
<evidence type="ECO:0000256" key="4">
    <source>
        <dbReference type="ARBA" id="ARBA00023242"/>
    </source>
</evidence>
<comment type="subcellular location">
    <subcellularLocation>
        <location evidence="1">Nucleus</location>
    </subcellularLocation>
</comment>
<dbReference type="GO" id="GO:0080090">
    <property type="term" value="P:regulation of primary metabolic process"/>
    <property type="evidence" value="ECO:0007669"/>
    <property type="project" value="UniProtKB-ARBA"/>
</dbReference>